<dbReference type="GO" id="GO:0005634">
    <property type="term" value="C:nucleus"/>
    <property type="evidence" value="ECO:0007669"/>
    <property type="project" value="UniProtKB-SubCell"/>
</dbReference>
<evidence type="ECO:0000256" key="7">
    <source>
        <dbReference type="ARBA" id="ARBA00023242"/>
    </source>
</evidence>
<keyword evidence="6" id="KW-0378">Hydrolase</keyword>
<sequence length="317" mass="36419">MLLLLYLVAVFKKNSFSNIPLIMKETTTGDWWNQLNDDEFQDVFRMNKKTVVDLQAEIDHSENLFIDRVDKLLLACIWVLGNTRSFKEAETFFCIENIESKMQEYFTKILNLGSTYIVWPLENELAEVQKGFMTHYKFPKLVGVIGSLHIEINPESISGKAEYFNNIMHKHTIVLQVVCDNNLLVRDICVGSPGGKSIKQILEGSPLHSLITDPDGAIVKNDYLLLGGTEHPKLKNLLTPYEFSKAQKINERHLEFNILQNSVMCVVEKTFKCLETRFPRLTSVDRLNPSIASLLVSCICILHNFTRVRNDRCELYL</sequence>
<organism evidence="9">
    <name type="scientific">Photinus pyralis</name>
    <name type="common">Common eastern firefly</name>
    <name type="synonym">Lampyris pyralis</name>
    <dbReference type="NCBI Taxonomy" id="7054"/>
    <lineage>
        <taxon>Eukaryota</taxon>
        <taxon>Metazoa</taxon>
        <taxon>Ecdysozoa</taxon>
        <taxon>Arthropoda</taxon>
        <taxon>Hexapoda</taxon>
        <taxon>Insecta</taxon>
        <taxon>Pterygota</taxon>
        <taxon>Neoptera</taxon>
        <taxon>Endopterygota</taxon>
        <taxon>Coleoptera</taxon>
        <taxon>Polyphaga</taxon>
        <taxon>Elateriformia</taxon>
        <taxon>Elateroidea</taxon>
        <taxon>Lampyridae</taxon>
        <taxon>Lampyrinae</taxon>
        <taxon>Photinus</taxon>
    </lineage>
</organism>
<dbReference type="PANTHER" id="PTHR22930">
    <property type="match status" value="1"/>
</dbReference>
<evidence type="ECO:0000256" key="6">
    <source>
        <dbReference type="ARBA" id="ARBA00022801"/>
    </source>
</evidence>
<keyword evidence="7" id="KW-0539">Nucleus</keyword>
<comment type="similarity">
    <text evidence="3">Belongs to the HARBI1 family.</text>
</comment>
<feature type="domain" description="DDE Tnp4" evidence="8">
    <location>
        <begin position="148"/>
        <end position="304"/>
    </location>
</feature>
<dbReference type="GO" id="GO:0004518">
    <property type="term" value="F:nuclease activity"/>
    <property type="evidence" value="ECO:0007669"/>
    <property type="project" value="UniProtKB-KW"/>
</dbReference>
<evidence type="ECO:0000256" key="2">
    <source>
        <dbReference type="ARBA" id="ARBA00004123"/>
    </source>
</evidence>
<evidence type="ECO:0000313" key="9">
    <source>
        <dbReference type="EMBL" id="JAV86428.1"/>
    </source>
</evidence>
<proteinExistence type="inferred from homology"/>
<evidence type="ECO:0000256" key="5">
    <source>
        <dbReference type="ARBA" id="ARBA00022723"/>
    </source>
</evidence>
<keyword evidence="5" id="KW-0479">Metal-binding</keyword>
<name>A0A1Y1MMY7_PHOPY</name>
<dbReference type="GO" id="GO:0046872">
    <property type="term" value="F:metal ion binding"/>
    <property type="evidence" value="ECO:0007669"/>
    <property type="project" value="UniProtKB-KW"/>
</dbReference>
<dbReference type="GO" id="GO:0016787">
    <property type="term" value="F:hydrolase activity"/>
    <property type="evidence" value="ECO:0007669"/>
    <property type="project" value="UniProtKB-KW"/>
</dbReference>
<evidence type="ECO:0000259" key="8">
    <source>
        <dbReference type="Pfam" id="PF13359"/>
    </source>
</evidence>
<accession>A0A1Y1MMY7</accession>
<comment type="cofactor">
    <cofactor evidence="1">
        <name>a divalent metal cation</name>
        <dbReference type="ChEBI" id="CHEBI:60240"/>
    </cofactor>
</comment>
<protein>
    <recommendedName>
        <fullName evidence="8">DDE Tnp4 domain-containing protein</fullName>
    </recommendedName>
</protein>
<dbReference type="Pfam" id="PF13359">
    <property type="entry name" value="DDE_Tnp_4"/>
    <property type="match status" value="1"/>
</dbReference>
<comment type="subcellular location">
    <subcellularLocation>
        <location evidence="2">Nucleus</location>
    </subcellularLocation>
</comment>
<dbReference type="EMBL" id="GEZM01028151">
    <property type="protein sequence ID" value="JAV86428.1"/>
    <property type="molecule type" value="Transcribed_RNA"/>
</dbReference>
<keyword evidence="4" id="KW-0540">Nuclease</keyword>
<reference evidence="9" key="1">
    <citation type="journal article" date="2016" name="Sci. Rep.">
        <title>Molecular characterization of firefly nuptial gifts: a multi-omics approach sheds light on postcopulatory sexual selection.</title>
        <authorList>
            <person name="Al-Wathiqui N."/>
            <person name="Fallon T.R."/>
            <person name="South A."/>
            <person name="Weng J.K."/>
            <person name="Lewis S.M."/>
        </authorList>
    </citation>
    <scope>NUCLEOTIDE SEQUENCE</scope>
</reference>
<evidence type="ECO:0000256" key="4">
    <source>
        <dbReference type="ARBA" id="ARBA00022722"/>
    </source>
</evidence>
<dbReference type="AlphaFoldDB" id="A0A1Y1MMY7"/>
<dbReference type="InterPro" id="IPR027806">
    <property type="entry name" value="HARBI1_dom"/>
</dbReference>
<dbReference type="PANTHER" id="PTHR22930:SF85">
    <property type="entry name" value="GH03217P-RELATED"/>
    <property type="match status" value="1"/>
</dbReference>
<evidence type="ECO:0000256" key="3">
    <source>
        <dbReference type="ARBA" id="ARBA00006958"/>
    </source>
</evidence>
<evidence type="ECO:0000256" key="1">
    <source>
        <dbReference type="ARBA" id="ARBA00001968"/>
    </source>
</evidence>
<dbReference type="InterPro" id="IPR045249">
    <property type="entry name" value="HARBI1-like"/>
</dbReference>